<sequence length="126" mass="13533">MPGDDLSIADNGDYELGADGQFVTTPTAQPAVRHQILDRIGEWIGDPTSGRERRGIAGRSNSEAELEQEEDTVINALQVLELEGLITDIETEVDRDERGRFGIAATSRDTQAGGTISASTLTEFGV</sequence>
<dbReference type="AlphaFoldDB" id="A0A0F9RTA6"/>
<protein>
    <submittedName>
        <fullName evidence="2">Uncharacterized protein</fullName>
    </submittedName>
</protein>
<proteinExistence type="predicted"/>
<name>A0A0F9RTA6_9ZZZZ</name>
<dbReference type="EMBL" id="LAZR01000987">
    <property type="protein sequence ID" value="KKN53132.1"/>
    <property type="molecule type" value="Genomic_DNA"/>
</dbReference>
<accession>A0A0F9RTA6</accession>
<feature type="region of interest" description="Disordered" evidence="1">
    <location>
        <begin position="43"/>
        <end position="69"/>
    </location>
</feature>
<evidence type="ECO:0000256" key="1">
    <source>
        <dbReference type="SAM" id="MobiDB-lite"/>
    </source>
</evidence>
<organism evidence="2">
    <name type="scientific">marine sediment metagenome</name>
    <dbReference type="NCBI Taxonomy" id="412755"/>
    <lineage>
        <taxon>unclassified sequences</taxon>
        <taxon>metagenomes</taxon>
        <taxon>ecological metagenomes</taxon>
    </lineage>
</organism>
<comment type="caution">
    <text evidence="2">The sequence shown here is derived from an EMBL/GenBank/DDBJ whole genome shotgun (WGS) entry which is preliminary data.</text>
</comment>
<gene>
    <name evidence="2" type="ORF">LCGC14_0605600</name>
</gene>
<evidence type="ECO:0000313" key="2">
    <source>
        <dbReference type="EMBL" id="KKN53132.1"/>
    </source>
</evidence>
<reference evidence="2" key="1">
    <citation type="journal article" date="2015" name="Nature">
        <title>Complex archaea that bridge the gap between prokaryotes and eukaryotes.</title>
        <authorList>
            <person name="Spang A."/>
            <person name="Saw J.H."/>
            <person name="Jorgensen S.L."/>
            <person name="Zaremba-Niedzwiedzka K."/>
            <person name="Martijn J."/>
            <person name="Lind A.E."/>
            <person name="van Eijk R."/>
            <person name="Schleper C."/>
            <person name="Guy L."/>
            <person name="Ettema T.J."/>
        </authorList>
    </citation>
    <scope>NUCLEOTIDE SEQUENCE</scope>
</reference>